<sequence>MVLKQIQDARLLKLAHQREQYLVEMQGILASAKKEKRAFTEDENKKFESLEKQIQTIDNELEKNDFNNLEDLTERMQEREARFKAMQNPSSSDKMKENRAKKRSEENPLEVRGYTGKERIGKHDTSVTIGDLIYSHVTGKFRNQEVRQALSTTSGGIVVPTDVYENFIDLMRDTNFLLNTTIYPMTTKALVIPKVVGDILPTFKVENDLIVESAPVFDSVRLEAKPLYAMTSISLELIESGGLDIGMAVTNIMASAMAQAVQSFMLKGGGVNGYKGILNDPYINLIDATTIDYASIGAGFRAIRSANGNPDGIILNNADAMDLELLTDTTGQYIQPPKFMENLETYSIGGGLDEGEGVVANLQSIAWGILSEGGLQIDIDKSGDAFNRGQIKIRARINSDFALTNPKLISYIRPTL</sequence>
<keyword evidence="2" id="KW-0175">Coiled coil</keyword>
<proteinExistence type="predicted"/>
<dbReference type="SUPFAM" id="SSF56563">
    <property type="entry name" value="Major capsid protein gp5"/>
    <property type="match status" value="1"/>
</dbReference>
<evidence type="ECO:0000313" key="5">
    <source>
        <dbReference type="EMBL" id="MFC0469668.1"/>
    </source>
</evidence>
<dbReference type="EMBL" id="JBHLUX010000008">
    <property type="protein sequence ID" value="MFC0469668.1"/>
    <property type="molecule type" value="Genomic_DNA"/>
</dbReference>
<accession>A0ABV6K8M5</accession>
<dbReference type="RefSeq" id="WP_335962190.1">
    <property type="nucleotide sequence ID" value="NZ_JAXBLX010000025.1"/>
</dbReference>
<feature type="domain" description="Phage capsid-like C-terminal" evidence="4">
    <location>
        <begin position="155"/>
        <end position="410"/>
    </location>
</feature>
<evidence type="ECO:0000256" key="3">
    <source>
        <dbReference type="SAM" id="MobiDB-lite"/>
    </source>
</evidence>
<keyword evidence="6" id="KW-1185">Reference proteome</keyword>
<reference evidence="5 6" key="1">
    <citation type="submission" date="2024-09" db="EMBL/GenBank/DDBJ databases">
        <authorList>
            <person name="Sun Q."/>
            <person name="Mori K."/>
        </authorList>
    </citation>
    <scope>NUCLEOTIDE SEQUENCE [LARGE SCALE GENOMIC DNA]</scope>
    <source>
        <strain evidence="5 6">NCAIM B.02610</strain>
    </source>
</reference>
<dbReference type="Pfam" id="PF05065">
    <property type="entry name" value="Phage_capsid"/>
    <property type="match status" value="1"/>
</dbReference>
<evidence type="ECO:0000256" key="1">
    <source>
        <dbReference type="ARBA" id="ARBA00004328"/>
    </source>
</evidence>
<feature type="region of interest" description="Disordered" evidence="3">
    <location>
        <begin position="83"/>
        <end position="109"/>
    </location>
</feature>
<evidence type="ECO:0000259" key="4">
    <source>
        <dbReference type="Pfam" id="PF05065"/>
    </source>
</evidence>
<dbReference type="InterPro" id="IPR054612">
    <property type="entry name" value="Phage_capsid-like_C"/>
</dbReference>
<protein>
    <submittedName>
        <fullName evidence="5">Phage major capsid protein</fullName>
    </submittedName>
</protein>
<comment type="caution">
    <text evidence="5">The sequence shown here is derived from an EMBL/GenBank/DDBJ whole genome shotgun (WGS) entry which is preliminary data.</text>
</comment>
<dbReference type="InterPro" id="IPR024455">
    <property type="entry name" value="Phage_capsid"/>
</dbReference>
<dbReference type="Gene3D" id="3.30.2320.10">
    <property type="entry name" value="hypothetical protein PF0899 domain"/>
    <property type="match status" value="1"/>
</dbReference>
<gene>
    <name evidence="5" type="ORF">ACFFHM_03760</name>
</gene>
<name>A0ABV6K8M5_9BACI</name>
<feature type="coiled-coil region" evidence="2">
    <location>
        <begin position="40"/>
        <end position="79"/>
    </location>
</feature>
<dbReference type="Proteomes" id="UP001589838">
    <property type="component" value="Unassembled WGS sequence"/>
</dbReference>
<evidence type="ECO:0000256" key="2">
    <source>
        <dbReference type="SAM" id="Coils"/>
    </source>
</evidence>
<evidence type="ECO:0000313" key="6">
    <source>
        <dbReference type="Proteomes" id="UP001589838"/>
    </source>
</evidence>
<feature type="compositionally biased region" description="Basic and acidic residues" evidence="3">
    <location>
        <begin position="93"/>
        <end position="106"/>
    </location>
</feature>
<dbReference type="NCBIfam" id="TIGR01554">
    <property type="entry name" value="major_cap_HK97"/>
    <property type="match status" value="1"/>
</dbReference>
<organism evidence="5 6">
    <name type="scientific">Halalkalibacter kiskunsagensis</name>
    <dbReference type="NCBI Taxonomy" id="1548599"/>
    <lineage>
        <taxon>Bacteria</taxon>
        <taxon>Bacillati</taxon>
        <taxon>Bacillota</taxon>
        <taxon>Bacilli</taxon>
        <taxon>Bacillales</taxon>
        <taxon>Bacillaceae</taxon>
        <taxon>Halalkalibacter</taxon>
    </lineage>
</organism>
<comment type="subcellular location">
    <subcellularLocation>
        <location evidence="1">Virion</location>
    </subcellularLocation>
</comment>